<keyword evidence="17 20" id="KW-0511">Multifunctional enzyme</keyword>
<comment type="function">
    <text evidence="18 20">Catalyzes the conversion of GTP to 2,5-diamino-6-ribosylamino-4(3H)-pyrimidinone 5'-phosphate (DARP), formate and pyrophosphate.</text>
</comment>
<feature type="site" description="Essential for DHBP synthase activity" evidence="20">
    <location>
        <position position="141"/>
    </location>
</feature>
<dbReference type="Pfam" id="PF00926">
    <property type="entry name" value="DHBP_synthase"/>
    <property type="match status" value="1"/>
</dbReference>
<keyword evidence="9 20" id="KW-0479">Metal-binding</keyword>
<dbReference type="GO" id="GO:0005829">
    <property type="term" value="C:cytosol"/>
    <property type="evidence" value="ECO:0007669"/>
    <property type="project" value="TreeGrafter"/>
</dbReference>
<dbReference type="EC" id="4.1.99.12" evidence="20"/>
<evidence type="ECO:0000256" key="16">
    <source>
        <dbReference type="ARBA" id="ARBA00023239"/>
    </source>
</evidence>
<dbReference type="Gene3D" id="3.40.50.10990">
    <property type="entry name" value="GTP cyclohydrolase II"/>
    <property type="match status" value="1"/>
</dbReference>
<keyword evidence="8 20" id="KW-0686">Riboflavin biosynthesis</keyword>
<feature type="region of interest" description="GTP cyclohydrolase II" evidence="20">
    <location>
        <begin position="217"/>
        <end position="441"/>
    </location>
</feature>
<feature type="site" description="Essential for DHBP synthase activity" evidence="20">
    <location>
        <position position="179"/>
    </location>
</feature>
<dbReference type="GO" id="GO:0008270">
    <property type="term" value="F:zinc ion binding"/>
    <property type="evidence" value="ECO:0007669"/>
    <property type="project" value="UniProtKB-UniRule"/>
</dbReference>
<dbReference type="NCBIfam" id="NF006803">
    <property type="entry name" value="PRK09311.1"/>
    <property type="match status" value="1"/>
</dbReference>
<gene>
    <name evidence="20" type="primary">ribBA</name>
    <name evidence="22" type="ORF">CPT34_28555</name>
</gene>
<comment type="cofactor">
    <cofactor evidence="20">
        <name>Zn(2+)</name>
        <dbReference type="ChEBI" id="CHEBI:29105"/>
    </cofactor>
    <text evidence="20">Binds 1 zinc ion per subunit.</text>
</comment>
<dbReference type="NCBIfam" id="TIGR00506">
    <property type="entry name" value="ribB"/>
    <property type="match status" value="1"/>
</dbReference>
<feature type="binding site" evidence="20">
    <location>
        <begin position="311"/>
        <end position="313"/>
    </location>
    <ligand>
        <name>GTP</name>
        <dbReference type="ChEBI" id="CHEBI:37565"/>
    </ligand>
</feature>
<evidence type="ECO:0000256" key="8">
    <source>
        <dbReference type="ARBA" id="ARBA00022619"/>
    </source>
</evidence>
<dbReference type="NCBIfam" id="NF001591">
    <property type="entry name" value="PRK00393.1"/>
    <property type="match status" value="1"/>
</dbReference>
<feature type="binding site" evidence="20">
    <location>
        <begin position="267"/>
        <end position="271"/>
    </location>
    <ligand>
        <name>GTP</name>
        <dbReference type="ChEBI" id="CHEBI:37565"/>
    </ligand>
</feature>
<dbReference type="EC" id="3.5.4.25" evidence="20"/>
<proteinExistence type="inferred from homology"/>
<dbReference type="CDD" id="cd00641">
    <property type="entry name" value="GTP_cyclohydro2"/>
    <property type="match status" value="1"/>
</dbReference>
<feature type="binding site" evidence="20">
    <location>
        <position position="158"/>
    </location>
    <ligand>
        <name>Mg(2+)</name>
        <dbReference type="ChEBI" id="CHEBI:18420"/>
        <label>2</label>
    </ligand>
</feature>
<dbReference type="HAMAP" id="MF_00180">
    <property type="entry name" value="RibB"/>
    <property type="match status" value="1"/>
</dbReference>
<dbReference type="PIRSF" id="PIRSF001259">
    <property type="entry name" value="RibA"/>
    <property type="match status" value="1"/>
</dbReference>
<feature type="binding site" evidence="20">
    <location>
        <position position="288"/>
    </location>
    <ligand>
        <name>GTP</name>
        <dbReference type="ChEBI" id="CHEBI:37565"/>
    </ligand>
</feature>
<dbReference type="PANTHER" id="PTHR21327">
    <property type="entry name" value="GTP CYCLOHYDROLASE II-RELATED"/>
    <property type="match status" value="1"/>
</dbReference>
<feature type="region of interest" description="DHBP synthase" evidence="20">
    <location>
        <begin position="1"/>
        <end position="216"/>
    </location>
</feature>
<dbReference type="HAMAP" id="MF_01283">
    <property type="entry name" value="RibBA"/>
    <property type="match status" value="1"/>
</dbReference>
<comment type="catalytic activity">
    <reaction evidence="19 20">
        <text>GTP + 4 H2O = 2,5-diamino-6-hydroxy-4-(5-phosphoribosylamino)-pyrimidine + formate + 2 phosphate + 3 H(+)</text>
        <dbReference type="Rhea" id="RHEA:23704"/>
        <dbReference type="ChEBI" id="CHEBI:15377"/>
        <dbReference type="ChEBI" id="CHEBI:15378"/>
        <dbReference type="ChEBI" id="CHEBI:15740"/>
        <dbReference type="ChEBI" id="CHEBI:37565"/>
        <dbReference type="ChEBI" id="CHEBI:43474"/>
        <dbReference type="ChEBI" id="CHEBI:58614"/>
        <dbReference type="EC" id="3.5.4.25"/>
    </reaction>
</comment>
<evidence type="ECO:0000256" key="1">
    <source>
        <dbReference type="ARBA" id="ARBA00000141"/>
    </source>
</evidence>
<feature type="binding site" evidence="20">
    <location>
        <position position="272"/>
    </location>
    <ligand>
        <name>Zn(2+)</name>
        <dbReference type="ChEBI" id="CHEBI:29105"/>
        <note>catalytic</note>
    </ligand>
</feature>
<comment type="cofactor">
    <cofactor evidence="20">
        <name>Mg(2+)</name>
        <dbReference type="ChEBI" id="CHEBI:18420"/>
    </cofactor>
    <cofactor evidence="20">
        <name>Mn(2+)</name>
        <dbReference type="ChEBI" id="CHEBI:29035"/>
    </cofactor>
    <text evidence="20">Binds 2 divalent metal cations per subunit. Magnesium or manganese.</text>
</comment>
<keyword evidence="14 20" id="KW-0342">GTP-binding</keyword>
<feature type="binding site" evidence="20">
    <location>
        <position position="283"/>
    </location>
    <ligand>
        <name>Zn(2+)</name>
        <dbReference type="ChEBI" id="CHEBI:29105"/>
        <note>catalytic</note>
    </ligand>
</feature>
<dbReference type="InterPro" id="IPR016299">
    <property type="entry name" value="Riboflavin_synth_RibBA"/>
</dbReference>
<evidence type="ECO:0000256" key="11">
    <source>
        <dbReference type="ARBA" id="ARBA00022801"/>
    </source>
</evidence>
<dbReference type="EMBL" id="NXDM01000037">
    <property type="protein sequence ID" value="PCK77748.1"/>
    <property type="molecule type" value="Genomic_DNA"/>
</dbReference>
<evidence type="ECO:0000256" key="7">
    <source>
        <dbReference type="ARBA" id="ARBA00008976"/>
    </source>
</evidence>
<evidence type="ECO:0000256" key="13">
    <source>
        <dbReference type="ARBA" id="ARBA00022842"/>
    </source>
</evidence>
<keyword evidence="13 20" id="KW-0460">Magnesium</keyword>
<feature type="active site" description="Proton acceptor; for GTP cyclohydrolase activity" evidence="20">
    <location>
        <position position="345"/>
    </location>
</feature>
<feature type="binding site" evidence="20">
    <location>
        <position position="285"/>
    </location>
    <ligand>
        <name>Zn(2+)</name>
        <dbReference type="ChEBI" id="CHEBI:29105"/>
        <note>catalytic</note>
    </ligand>
</feature>
<reference evidence="22 23" key="1">
    <citation type="submission" date="2017-09" db="EMBL/GenBank/DDBJ databases">
        <title>Comparative genomics of rhizobia isolated from Phaseolus vulgaris in China.</title>
        <authorList>
            <person name="Tong W."/>
        </authorList>
    </citation>
    <scope>NUCLEOTIDE SEQUENCE [LARGE SCALE GENOMIC DNA]</scope>
    <source>
        <strain evidence="22 23">L101</strain>
    </source>
</reference>
<sequence>MPRVAPSAHNKEEDSMSFSSIDEAIEAIEAGEMVIVVDDENRENEGDLVVAAEKITAEHIAFMMKYARGLICVPLPAERLDKLEIPLMVTRNSDSLQTAFTVSVDCKHGTTTGISAEDRAATVKSLIDPQTRPEDLSRPGHIFPLRANRLGVLGRPGHTEAAVDLARLAGLAPAGVICEIANDDGTMSRLPDLEKFAIEHGLHIVTIDALIEYCRSRDTRVKRYAQSFMPTRFGDFKAIAYRDSLTGTEHLALTLGELCEKEDVLVRVHSECLTGEAFRSMRCDCGQQLEMALRAVQLAGAGCVIYMRGQEGRGIGLGNKIAAYSLQDHGRDTLEANRELGFASDSREYNAAADIIRDLGIGSVRLLTNNPTKIEALRTSGVIVSSRQSLIAASSASNITYFKTKRDRFGHLLDQDTSAEHVGRSNVFSVFGAQVFSGPLG</sequence>
<evidence type="ECO:0000256" key="17">
    <source>
        <dbReference type="ARBA" id="ARBA00023268"/>
    </source>
</evidence>
<dbReference type="SUPFAM" id="SSF55821">
    <property type="entry name" value="YrdC/RibB"/>
    <property type="match status" value="1"/>
</dbReference>
<evidence type="ECO:0000256" key="10">
    <source>
        <dbReference type="ARBA" id="ARBA00022741"/>
    </source>
</evidence>
<dbReference type="InterPro" id="IPR000422">
    <property type="entry name" value="DHBP_synthase_RibB"/>
</dbReference>
<dbReference type="GO" id="GO:0000287">
    <property type="term" value="F:magnesium ion binding"/>
    <property type="evidence" value="ECO:0007669"/>
    <property type="project" value="UniProtKB-UniRule"/>
</dbReference>
<dbReference type="GO" id="GO:0009231">
    <property type="term" value="P:riboflavin biosynthetic process"/>
    <property type="evidence" value="ECO:0007669"/>
    <property type="project" value="UniProtKB-UniRule"/>
</dbReference>
<comment type="function">
    <text evidence="3 20">Catalyzes the conversion of D-ribulose 5-phosphate to formate and 3,4-dihydroxy-2-butanone 4-phosphate.</text>
</comment>
<protein>
    <recommendedName>
        <fullName evidence="20">Riboflavin biosynthesis protein RibBA</fullName>
    </recommendedName>
    <domain>
        <recommendedName>
            <fullName evidence="20">3,4-dihydroxy-2-butanone 4-phosphate synthase</fullName>
            <shortName evidence="20">DHBP synthase</shortName>
            <ecNumber evidence="20">4.1.99.12</ecNumber>
        </recommendedName>
    </domain>
    <domain>
        <recommendedName>
            <fullName evidence="20">GTP cyclohydrolase-2</fullName>
            <ecNumber evidence="20">3.5.4.25</ecNumber>
        </recommendedName>
        <alternativeName>
            <fullName evidence="20">GTP cyclohydrolase II</fullName>
        </alternativeName>
    </domain>
</protein>
<evidence type="ECO:0000256" key="18">
    <source>
        <dbReference type="ARBA" id="ARBA00043932"/>
    </source>
</evidence>
<comment type="caution">
    <text evidence="22">The sequence shown here is derived from an EMBL/GenBank/DDBJ whole genome shotgun (WGS) entry which is preliminary data.</text>
</comment>
<evidence type="ECO:0000256" key="20">
    <source>
        <dbReference type="HAMAP-Rule" id="MF_01283"/>
    </source>
</evidence>
<feature type="binding site" evidence="20">
    <location>
        <position position="43"/>
    </location>
    <ligand>
        <name>Mg(2+)</name>
        <dbReference type="ChEBI" id="CHEBI:18420"/>
        <label>1</label>
    </ligand>
</feature>
<evidence type="ECO:0000256" key="3">
    <source>
        <dbReference type="ARBA" id="ARBA00002284"/>
    </source>
</evidence>
<dbReference type="InterPro" id="IPR017945">
    <property type="entry name" value="DHBP_synth_RibB-like_a/b_dom"/>
</dbReference>
<dbReference type="NCBIfam" id="TIGR00505">
    <property type="entry name" value="ribA"/>
    <property type="match status" value="1"/>
</dbReference>
<dbReference type="Gene3D" id="3.90.870.10">
    <property type="entry name" value="DHBP synthase"/>
    <property type="match status" value="1"/>
</dbReference>
<comment type="similarity">
    <text evidence="7 20">In the C-terminal section; belongs to the GTP cyclohydrolase II family.</text>
</comment>
<evidence type="ECO:0000256" key="19">
    <source>
        <dbReference type="ARBA" id="ARBA00049295"/>
    </source>
</evidence>
<keyword evidence="23" id="KW-1185">Reference proteome</keyword>
<dbReference type="InterPro" id="IPR000926">
    <property type="entry name" value="RibA"/>
</dbReference>
<comment type="pathway">
    <text evidence="4 20">Cofactor biosynthesis; riboflavin biosynthesis; 5-amino-6-(D-ribitylamino)uracil from GTP: step 1/4.</text>
</comment>
<feature type="binding site" evidence="20">
    <location>
        <position position="373"/>
    </location>
    <ligand>
        <name>GTP</name>
        <dbReference type="ChEBI" id="CHEBI:37565"/>
    </ligand>
</feature>
<feature type="binding site" evidence="20">
    <location>
        <begin position="155"/>
        <end position="159"/>
    </location>
    <ligand>
        <name>D-ribulose 5-phosphate</name>
        <dbReference type="ChEBI" id="CHEBI:58121"/>
    </ligand>
</feature>
<keyword evidence="15 20" id="KW-0464">Manganese</keyword>
<dbReference type="FunFam" id="3.40.50.10990:FF:000001">
    <property type="entry name" value="Riboflavin biosynthesis protein RibBA"/>
    <property type="match status" value="1"/>
</dbReference>
<evidence type="ECO:0000256" key="14">
    <source>
        <dbReference type="ARBA" id="ARBA00023134"/>
    </source>
</evidence>
<dbReference type="InterPro" id="IPR032677">
    <property type="entry name" value="GTP_cyclohydro_II"/>
</dbReference>
<feature type="binding site" evidence="20">
    <location>
        <position position="368"/>
    </location>
    <ligand>
        <name>GTP</name>
        <dbReference type="ChEBI" id="CHEBI:37565"/>
    </ligand>
</feature>
<evidence type="ECO:0000256" key="4">
    <source>
        <dbReference type="ARBA" id="ARBA00004853"/>
    </source>
</evidence>
<dbReference type="Pfam" id="PF00925">
    <property type="entry name" value="GTP_cyclohydro2"/>
    <property type="match status" value="1"/>
</dbReference>
<evidence type="ECO:0000313" key="22">
    <source>
        <dbReference type="EMBL" id="PCK77748.1"/>
    </source>
</evidence>
<evidence type="ECO:0000256" key="15">
    <source>
        <dbReference type="ARBA" id="ARBA00023211"/>
    </source>
</evidence>
<feature type="domain" description="GTP cyclohydrolase II" evidence="21">
    <location>
        <begin position="225"/>
        <end position="387"/>
    </location>
</feature>
<feature type="active site" description="Nucleophile; for GTP cyclohydrolase activity" evidence="20">
    <location>
        <position position="347"/>
    </location>
</feature>
<keyword evidence="11 20" id="KW-0378">Hydrolase</keyword>
<evidence type="ECO:0000256" key="12">
    <source>
        <dbReference type="ARBA" id="ARBA00022833"/>
    </source>
</evidence>
<feature type="binding site" evidence="20">
    <location>
        <position position="179"/>
    </location>
    <ligand>
        <name>D-ribulose 5-phosphate</name>
        <dbReference type="ChEBI" id="CHEBI:58121"/>
    </ligand>
</feature>
<dbReference type="InterPro" id="IPR036144">
    <property type="entry name" value="RibA-like_sf"/>
</dbReference>
<dbReference type="FunFam" id="3.90.870.10:FF:000001">
    <property type="entry name" value="Riboflavin biosynthesis protein RibBA"/>
    <property type="match status" value="1"/>
</dbReference>
<dbReference type="SUPFAM" id="SSF142695">
    <property type="entry name" value="RibA-like"/>
    <property type="match status" value="1"/>
</dbReference>
<evidence type="ECO:0000256" key="2">
    <source>
        <dbReference type="ARBA" id="ARBA00001936"/>
    </source>
</evidence>
<keyword evidence="16 20" id="KW-0456">Lyase</keyword>
<keyword evidence="10 20" id="KW-0547">Nucleotide-binding</keyword>
<feature type="binding site" evidence="20">
    <location>
        <position position="333"/>
    </location>
    <ligand>
        <name>GTP</name>
        <dbReference type="ChEBI" id="CHEBI:37565"/>
    </ligand>
</feature>
<evidence type="ECO:0000256" key="5">
    <source>
        <dbReference type="ARBA" id="ARBA00004904"/>
    </source>
</evidence>
<evidence type="ECO:0000256" key="6">
    <source>
        <dbReference type="ARBA" id="ARBA00005520"/>
    </source>
</evidence>
<comment type="pathway">
    <text evidence="5 20">Cofactor biosynthesis; riboflavin biosynthesis; 2-hydroxy-3-oxobutyl phosphate from D-ribulose 5-phosphate: step 1/1.</text>
</comment>
<dbReference type="GO" id="GO:0003935">
    <property type="term" value="F:GTP cyclohydrolase II activity"/>
    <property type="evidence" value="ECO:0007669"/>
    <property type="project" value="UniProtKB-UniRule"/>
</dbReference>
<dbReference type="Proteomes" id="UP000218807">
    <property type="component" value="Unassembled WGS sequence"/>
</dbReference>
<dbReference type="UniPathway" id="UPA00275">
    <property type="reaction ID" value="UER00399"/>
</dbReference>
<dbReference type="HAMAP" id="MF_00179">
    <property type="entry name" value="RibA"/>
    <property type="match status" value="1"/>
</dbReference>
<comment type="catalytic activity">
    <reaction evidence="1 20">
        <text>D-ribulose 5-phosphate = (2S)-2-hydroxy-3-oxobutyl phosphate + formate + H(+)</text>
        <dbReference type="Rhea" id="RHEA:18457"/>
        <dbReference type="ChEBI" id="CHEBI:15378"/>
        <dbReference type="ChEBI" id="CHEBI:15740"/>
        <dbReference type="ChEBI" id="CHEBI:58121"/>
        <dbReference type="ChEBI" id="CHEBI:58830"/>
        <dbReference type="EC" id="4.1.99.12"/>
    </reaction>
</comment>
<dbReference type="AlphaFoldDB" id="A0A2A5KL43"/>
<comment type="similarity">
    <text evidence="6 20">In the N-terminal section; belongs to the DHBP synthase family.</text>
</comment>
<feature type="binding site" evidence="20">
    <location>
        <position position="43"/>
    </location>
    <ligand>
        <name>Mg(2+)</name>
        <dbReference type="ChEBI" id="CHEBI:18420"/>
        <label>2</label>
    </ligand>
</feature>
<evidence type="ECO:0000313" key="23">
    <source>
        <dbReference type="Proteomes" id="UP000218807"/>
    </source>
</evidence>
<organism evidence="22 23">
    <name type="scientific">Rhizobium sophoriradicis</name>
    <dbReference type="NCBI Taxonomy" id="1535245"/>
    <lineage>
        <taxon>Bacteria</taxon>
        <taxon>Pseudomonadati</taxon>
        <taxon>Pseudomonadota</taxon>
        <taxon>Alphaproteobacteria</taxon>
        <taxon>Hyphomicrobiales</taxon>
        <taxon>Rhizobiaceae</taxon>
        <taxon>Rhizobium/Agrobacterium group</taxon>
        <taxon>Rhizobium</taxon>
    </lineage>
</organism>
<dbReference type="GO" id="GO:0008686">
    <property type="term" value="F:3,4-dihydroxy-2-butanone-4-phosphate synthase activity"/>
    <property type="evidence" value="ECO:0007669"/>
    <property type="project" value="UniProtKB-UniRule"/>
</dbReference>
<name>A0A2A5KL43_9HYPH</name>
<feature type="binding site" evidence="20">
    <location>
        <position position="47"/>
    </location>
    <ligand>
        <name>D-ribulose 5-phosphate</name>
        <dbReference type="ChEBI" id="CHEBI:58121"/>
    </ligand>
</feature>
<keyword evidence="12 20" id="KW-0862">Zinc</keyword>
<feature type="binding site" evidence="20">
    <location>
        <begin position="42"/>
        <end position="43"/>
    </location>
    <ligand>
        <name>D-ribulose 5-phosphate</name>
        <dbReference type="ChEBI" id="CHEBI:58121"/>
    </ligand>
</feature>
<dbReference type="PANTHER" id="PTHR21327:SF18">
    <property type="entry name" value="3,4-DIHYDROXY-2-BUTANONE 4-PHOSPHATE SYNTHASE"/>
    <property type="match status" value="1"/>
</dbReference>
<evidence type="ECO:0000259" key="21">
    <source>
        <dbReference type="Pfam" id="PF00925"/>
    </source>
</evidence>
<accession>A0A2A5KL43</accession>
<dbReference type="GO" id="GO:0005525">
    <property type="term" value="F:GTP binding"/>
    <property type="evidence" value="ECO:0007669"/>
    <property type="project" value="UniProtKB-KW"/>
</dbReference>
<evidence type="ECO:0000256" key="9">
    <source>
        <dbReference type="ARBA" id="ARBA00022723"/>
    </source>
</evidence>
<comment type="cofactor">
    <cofactor evidence="2">
        <name>Mn(2+)</name>
        <dbReference type="ChEBI" id="CHEBI:29035"/>
    </cofactor>
</comment>
<dbReference type="GO" id="GO:0030145">
    <property type="term" value="F:manganese ion binding"/>
    <property type="evidence" value="ECO:0007669"/>
    <property type="project" value="UniProtKB-UniRule"/>
</dbReference>